<evidence type="ECO:0000256" key="1">
    <source>
        <dbReference type="SAM" id="MobiDB-lite"/>
    </source>
</evidence>
<feature type="region of interest" description="Disordered" evidence="1">
    <location>
        <begin position="66"/>
        <end position="90"/>
    </location>
</feature>
<feature type="region of interest" description="Disordered" evidence="1">
    <location>
        <begin position="355"/>
        <end position="374"/>
    </location>
</feature>
<accession>A0A7J7DG74</accession>
<name>A0A7J7DG74_TRIWF</name>
<dbReference type="InterPro" id="IPR006867">
    <property type="entry name" value="DUF632"/>
</dbReference>
<dbReference type="EMBL" id="JAAARO010000007">
    <property type="protein sequence ID" value="KAF5745046.1"/>
    <property type="molecule type" value="Genomic_DNA"/>
</dbReference>
<dbReference type="Proteomes" id="UP000593562">
    <property type="component" value="Unassembled WGS sequence"/>
</dbReference>
<evidence type="ECO:0008006" key="6">
    <source>
        <dbReference type="Google" id="ProtNLM"/>
    </source>
</evidence>
<evidence type="ECO:0000259" key="2">
    <source>
        <dbReference type="Pfam" id="PF04782"/>
    </source>
</evidence>
<organism evidence="4 5">
    <name type="scientific">Tripterygium wilfordii</name>
    <name type="common">Thunder God vine</name>
    <dbReference type="NCBI Taxonomy" id="458696"/>
    <lineage>
        <taxon>Eukaryota</taxon>
        <taxon>Viridiplantae</taxon>
        <taxon>Streptophyta</taxon>
        <taxon>Embryophyta</taxon>
        <taxon>Tracheophyta</taxon>
        <taxon>Spermatophyta</taxon>
        <taxon>Magnoliopsida</taxon>
        <taxon>eudicotyledons</taxon>
        <taxon>Gunneridae</taxon>
        <taxon>Pentapetalae</taxon>
        <taxon>rosids</taxon>
        <taxon>fabids</taxon>
        <taxon>Celastrales</taxon>
        <taxon>Celastraceae</taxon>
        <taxon>Tripterygium</taxon>
    </lineage>
</organism>
<feature type="region of interest" description="Disordered" evidence="1">
    <location>
        <begin position="119"/>
        <end position="142"/>
    </location>
</feature>
<dbReference type="InParanoid" id="A0A7J7DG74"/>
<protein>
    <recommendedName>
        <fullName evidence="6">Nitrate regulatory gene2 protein-like</fullName>
    </recommendedName>
</protein>
<feature type="domain" description="DUF632" evidence="2">
    <location>
        <begin position="466"/>
        <end position="793"/>
    </location>
</feature>
<evidence type="ECO:0000313" key="5">
    <source>
        <dbReference type="Proteomes" id="UP000593562"/>
    </source>
</evidence>
<dbReference type="InterPro" id="IPR006868">
    <property type="entry name" value="DUF630"/>
</dbReference>
<keyword evidence="5" id="KW-1185">Reference proteome</keyword>
<comment type="caution">
    <text evidence="4">The sequence shown here is derived from an EMBL/GenBank/DDBJ whole genome shotgun (WGS) entry which is preliminary data.</text>
</comment>
<dbReference type="AlphaFoldDB" id="A0A7J7DG74"/>
<evidence type="ECO:0000313" key="4">
    <source>
        <dbReference type="EMBL" id="KAF5745046.1"/>
    </source>
</evidence>
<dbReference type="Pfam" id="PF04782">
    <property type="entry name" value="DUF632"/>
    <property type="match status" value="1"/>
</dbReference>
<evidence type="ECO:0000259" key="3">
    <source>
        <dbReference type="Pfam" id="PF04783"/>
    </source>
</evidence>
<dbReference type="Pfam" id="PF04783">
    <property type="entry name" value="DUF630"/>
    <property type="match status" value="1"/>
</dbReference>
<dbReference type="PANTHER" id="PTHR21450">
    <property type="entry name" value="PROTEIN ALTERED PHOSPHATE STARVATION RESPONSE 1"/>
    <property type="match status" value="1"/>
</dbReference>
<dbReference type="PANTHER" id="PTHR21450:SF43">
    <property type="entry name" value="DUF630 FAMILY PROTEIN"/>
    <property type="match status" value="1"/>
</dbReference>
<dbReference type="OrthoDB" id="1925648at2759"/>
<gene>
    <name evidence="4" type="ORF">HS088_TW07G00627</name>
</gene>
<proteinExistence type="predicted"/>
<sequence length="923" mass="103633">MGIGLSKWDNSPLLSLCKERKEFIKAAIDCRYDLASAHIMYLQSLVDVGNAFTRFIEEDLVIKVDSNHESSEENSHSKIPSMDSESDLESLTDYVHSDSDVSEGLTDYVHDHTDVSEVLEPSFPTNQGQDRVNSNTNLMKSSTTTPSRIFLQTTPGEDSANALCGQSYNESGESFNVLNSYSHSNLRHTHYDDGIHYDVLVESPYKDLRYPQYVHALRYSQHDDVVSAGGKVDFPDDNVRYASYGNWVGSGAPTDFLQNDGLSVGHYSQPQTTLDTSIPLMPNVSAWNRPDLFNVTGSCHQYYYYSQDRIYSGSDGNDSDLISVRKKEGIPDLENENQEKFMEEVSEEIEIEDDIRRDSGGGTSEAAPAKTDEPVPFIHNKQDEIELEALSNPVHKSSATTMGSGEAKVVEENIMARSDTSVREILEEEHEEVGGLSSDVDIVFTEHIEPIGSNSSLNLHCTWDIQEIMKGIGNEFGNLFDKSKELSGLLEAGKLPYQPMRIKLRVFASQILNLIIPAIVTSSSQPSYMLSNGSSSRSMMMEKANGKSFEDLCCKFGDLSSTLEELYAWEKKLFKEVMAEEKLRVIYEKKCNRLKNLDDMGADSSKIDRTHASIKTLLLRINVIFTSIDAISARIQKLRDTELHLQLNELIQGSIKMWSFMIEGHQKQLRAAVEAKTCAHIGSVQVRKDSGLKATLKLEKELLNWSKCFSDYVRMQKAFVKFLNDWLLGCIFQEPAETPNASNTPDEPVAFSPSRIDAPPIFIVCNDWYQATKKISESEVCKTIQEYASSLHHLWEKKEEECRHRLKAENLFTYLEKQMKNLHKESKTWNQDATPGNEPASACLAENGVALLDGFVEDLMSTSKRLDEQKRRHQESVEQVNGIASSCLQEGLTPILAALESFCSDIIKAYGKVRLPDGHEGSQ</sequence>
<feature type="compositionally biased region" description="Basic and acidic residues" evidence="1">
    <location>
        <begin position="66"/>
        <end position="76"/>
    </location>
</feature>
<reference evidence="4 5" key="1">
    <citation type="journal article" date="2020" name="Nat. Commun.">
        <title>Genome of Tripterygium wilfordii and identification of cytochrome P450 involved in triptolide biosynthesis.</title>
        <authorList>
            <person name="Tu L."/>
            <person name="Su P."/>
            <person name="Zhang Z."/>
            <person name="Gao L."/>
            <person name="Wang J."/>
            <person name="Hu T."/>
            <person name="Zhou J."/>
            <person name="Zhang Y."/>
            <person name="Zhao Y."/>
            <person name="Liu Y."/>
            <person name="Song Y."/>
            <person name="Tong Y."/>
            <person name="Lu Y."/>
            <person name="Yang J."/>
            <person name="Xu C."/>
            <person name="Jia M."/>
            <person name="Peters R.J."/>
            <person name="Huang L."/>
            <person name="Gao W."/>
        </authorList>
    </citation>
    <scope>NUCLEOTIDE SEQUENCE [LARGE SCALE GENOMIC DNA]</scope>
    <source>
        <strain evidence="5">cv. XIE 37</strain>
        <tissue evidence="4">Leaf</tissue>
    </source>
</reference>
<feature type="domain" description="DUF630" evidence="3">
    <location>
        <begin position="1"/>
        <end position="59"/>
    </location>
</feature>
<feature type="compositionally biased region" description="Polar residues" evidence="1">
    <location>
        <begin position="123"/>
        <end position="142"/>
    </location>
</feature>